<comment type="caution">
    <text evidence="1">The sequence shown here is derived from an EMBL/GenBank/DDBJ whole genome shotgun (WGS) entry which is preliminary data.</text>
</comment>
<dbReference type="EMBL" id="JACFXV010000063">
    <property type="protein sequence ID" value="MBA5778521.1"/>
    <property type="molecule type" value="Genomic_DNA"/>
</dbReference>
<dbReference type="SUPFAM" id="SSF54427">
    <property type="entry name" value="NTF2-like"/>
    <property type="match status" value="1"/>
</dbReference>
<name>A0A839AFU3_9HYPH</name>
<gene>
    <name evidence="1" type="ORF">H2509_15440</name>
</gene>
<evidence type="ECO:0000313" key="2">
    <source>
        <dbReference type="Proteomes" id="UP000541109"/>
    </source>
</evidence>
<dbReference type="Proteomes" id="UP000541109">
    <property type="component" value="Unassembled WGS sequence"/>
</dbReference>
<reference evidence="1 2" key="1">
    <citation type="submission" date="2020-07" db="EMBL/GenBank/DDBJ databases">
        <title>Stappia sp., F7233, whole genome shotgun sequencing project.</title>
        <authorList>
            <person name="Jiang S."/>
            <person name="Liu Z.W."/>
            <person name="Du Z.J."/>
        </authorList>
    </citation>
    <scope>NUCLEOTIDE SEQUENCE [LARGE SCALE GENOMIC DNA]</scope>
    <source>
        <strain evidence="1 2">F7233</strain>
    </source>
</reference>
<evidence type="ECO:0000313" key="1">
    <source>
        <dbReference type="EMBL" id="MBA5778521.1"/>
    </source>
</evidence>
<dbReference type="Pfam" id="PF12893">
    <property type="entry name" value="Lumazine_bd_2"/>
    <property type="match status" value="1"/>
</dbReference>
<keyword evidence="2" id="KW-1185">Reference proteome</keyword>
<organism evidence="1 2">
    <name type="scientific">Stappia albiluteola</name>
    <dbReference type="NCBI Taxonomy" id="2758565"/>
    <lineage>
        <taxon>Bacteria</taxon>
        <taxon>Pseudomonadati</taxon>
        <taxon>Pseudomonadota</taxon>
        <taxon>Alphaproteobacteria</taxon>
        <taxon>Hyphomicrobiales</taxon>
        <taxon>Stappiaceae</taxon>
        <taxon>Stappia</taxon>
    </lineage>
</organism>
<dbReference type="InterPro" id="IPR039437">
    <property type="entry name" value="FrzH/put_lumazine-bd"/>
</dbReference>
<dbReference type="Gene3D" id="3.10.450.50">
    <property type="match status" value="1"/>
</dbReference>
<dbReference type="AlphaFoldDB" id="A0A839AFU3"/>
<proteinExistence type="predicted"/>
<sequence>MDPRYAEVAEAMAIYFDGLYHCDTKRLGQVLHKDAIYVCATETPLLQLSMAEYFPIVEQRESPASRNEPRADAIDEITFGAPDMAFARVRCSAGPKDFIDFLTLVRIDGRWQIVSKVFHYDLRQA</sequence>
<dbReference type="InterPro" id="IPR032710">
    <property type="entry name" value="NTF2-like_dom_sf"/>
</dbReference>
<protein>
    <submittedName>
        <fullName evidence="1">Nuclear transport factor 2 family protein</fullName>
    </submittedName>
</protein>
<accession>A0A839AFU3</accession>
<dbReference type="RefSeq" id="WP_182166888.1">
    <property type="nucleotide sequence ID" value="NZ_JACFXV010000063.1"/>
</dbReference>